<dbReference type="PANTHER" id="PTHR42089:SF1">
    <property type="entry name" value="YALI0F09427P"/>
    <property type="match status" value="1"/>
</dbReference>
<comment type="caution">
    <text evidence="3">The sequence shown here is derived from an EMBL/GenBank/DDBJ whole genome shotgun (WGS) entry which is preliminary data.</text>
</comment>
<keyword evidence="1" id="KW-0175">Coiled coil</keyword>
<protein>
    <submittedName>
        <fullName evidence="3">Uncharacterized protein</fullName>
    </submittedName>
</protein>
<feature type="compositionally biased region" description="Basic and acidic residues" evidence="2">
    <location>
        <begin position="176"/>
        <end position="185"/>
    </location>
</feature>
<reference evidence="3 4" key="1">
    <citation type="journal article" date="2024" name="IMA Fungus">
        <title>IMA Genome - F19 : A genome assembly and annotation guide to empower mycologists, including annotated draft genome sequences of Ceratocystis pirilliformis, Diaporthe australafricana, Fusarium ophioides, Paecilomyces lecythidis, and Sporothrix stenoceras.</title>
        <authorList>
            <person name="Aylward J."/>
            <person name="Wilson A.M."/>
            <person name="Visagie C.M."/>
            <person name="Spraker J."/>
            <person name="Barnes I."/>
            <person name="Buitendag C."/>
            <person name="Ceriani C."/>
            <person name="Del Mar Angel L."/>
            <person name="du Plessis D."/>
            <person name="Fuchs T."/>
            <person name="Gasser K."/>
            <person name="Kramer D."/>
            <person name="Li W."/>
            <person name="Munsamy K."/>
            <person name="Piso A."/>
            <person name="Price J.L."/>
            <person name="Sonnekus B."/>
            <person name="Thomas C."/>
            <person name="van der Nest A."/>
            <person name="van Dijk A."/>
            <person name="van Heerden A."/>
            <person name="van Vuuren N."/>
            <person name="Yilmaz N."/>
            <person name="Duong T.A."/>
            <person name="van der Merwe N.A."/>
            <person name="Wingfield M.J."/>
            <person name="Wingfield B.D."/>
        </authorList>
    </citation>
    <scope>NUCLEOTIDE SEQUENCE [LARGE SCALE GENOMIC DNA]</scope>
    <source>
        <strain evidence="3 4">CMW 12675</strain>
    </source>
</reference>
<dbReference type="PANTHER" id="PTHR42089">
    <property type="entry name" value="YALI0F09427P"/>
    <property type="match status" value="1"/>
</dbReference>
<sequence length="224" mass="24479">MGQNYDNHINGLVLTMWPSRYLVEFNNVLSQVPLTVSPFVKLPSAPTLSYNYTKLPSVLPTSRYVAGMSAVQNSSGPNTPSYNAGNDPTSATAAGPSTIPYVGTRGGHFAHPQSIIRSCTLLREHLDRLQAEADRELEELNARIADAELAEKRRIAPGWLDSENHILVPESTTGKAADDAGKSEPMDLASEPTEEQRRKADAEADEVSAFVEMLSLKEKQKTKQ</sequence>
<gene>
    <name evidence="3" type="ORF">Cpir12675_004098</name>
</gene>
<dbReference type="Proteomes" id="UP001583280">
    <property type="component" value="Unassembled WGS sequence"/>
</dbReference>
<keyword evidence="4" id="KW-1185">Reference proteome</keyword>
<proteinExistence type="predicted"/>
<evidence type="ECO:0000256" key="1">
    <source>
        <dbReference type="SAM" id="Coils"/>
    </source>
</evidence>
<feature type="region of interest" description="Disordered" evidence="2">
    <location>
        <begin position="168"/>
        <end position="205"/>
    </location>
</feature>
<feature type="coiled-coil region" evidence="1">
    <location>
        <begin position="119"/>
        <end position="150"/>
    </location>
</feature>
<name>A0ABR3Z037_9PEZI</name>
<accession>A0ABR3Z037</accession>
<evidence type="ECO:0000256" key="2">
    <source>
        <dbReference type="SAM" id="MobiDB-lite"/>
    </source>
</evidence>
<feature type="region of interest" description="Disordered" evidence="2">
    <location>
        <begin position="72"/>
        <end position="91"/>
    </location>
</feature>
<evidence type="ECO:0000313" key="3">
    <source>
        <dbReference type="EMBL" id="KAL1893445.1"/>
    </source>
</evidence>
<organism evidence="3 4">
    <name type="scientific">Ceratocystis pirilliformis</name>
    <dbReference type="NCBI Taxonomy" id="259994"/>
    <lineage>
        <taxon>Eukaryota</taxon>
        <taxon>Fungi</taxon>
        <taxon>Dikarya</taxon>
        <taxon>Ascomycota</taxon>
        <taxon>Pezizomycotina</taxon>
        <taxon>Sordariomycetes</taxon>
        <taxon>Hypocreomycetidae</taxon>
        <taxon>Microascales</taxon>
        <taxon>Ceratocystidaceae</taxon>
        <taxon>Ceratocystis</taxon>
    </lineage>
</organism>
<evidence type="ECO:0000313" key="4">
    <source>
        <dbReference type="Proteomes" id="UP001583280"/>
    </source>
</evidence>
<dbReference type="EMBL" id="JAWDJO010000109">
    <property type="protein sequence ID" value="KAL1893445.1"/>
    <property type="molecule type" value="Genomic_DNA"/>
</dbReference>